<dbReference type="CDD" id="cd06558">
    <property type="entry name" value="crotonase-like"/>
    <property type="match status" value="1"/>
</dbReference>
<dbReference type="AlphaFoldDB" id="A0A0Y0KF58"/>
<keyword evidence="2" id="KW-0812">Transmembrane</keyword>
<evidence type="ECO:0000256" key="1">
    <source>
        <dbReference type="ARBA" id="ARBA00005254"/>
    </source>
</evidence>
<keyword evidence="2" id="KW-0472">Membrane</keyword>
<proteinExistence type="inferred from homology"/>
<dbReference type="NCBIfam" id="NF005498">
    <property type="entry name" value="PRK07112.1"/>
    <property type="match status" value="1"/>
</dbReference>
<feature type="transmembrane region" description="Helical" evidence="2">
    <location>
        <begin position="131"/>
        <end position="152"/>
    </location>
</feature>
<dbReference type="PANTHER" id="PTHR42964:SF1">
    <property type="entry name" value="POLYKETIDE BIOSYNTHESIS ENOYL-COA HYDRATASE PKSH-RELATED"/>
    <property type="match status" value="1"/>
</dbReference>
<keyword evidence="2" id="KW-1133">Transmembrane helix</keyword>
<accession>A0A0Y0KF58</accession>
<evidence type="ECO:0000256" key="2">
    <source>
        <dbReference type="SAM" id="Phobius"/>
    </source>
</evidence>
<dbReference type="GO" id="GO:0003824">
    <property type="term" value="F:catalytic activity"/>
    <property type="evidence" value="ECO:0007669"/>
    <property type="project" value="UniProtKB-ARBA"/>
</dbReference>
<dbReference type="Gene3D" id="3.90.226.10">
    <property type="entry name" value="2-enoyl-CoA Hydratase, Chain A, domain 1"/>
    <property type="match status" value="1"/>
</dbReference>
<dbReference type="Pfam" id="PF00378">
    <property type="entry name" value="ECH_1"/>
    <property type="match status" value="1"/>
</dbReference>
<organism evidence="3">
    <name type="scientific">Nostoc sp. CAVN2</name>
    <dbReference type="NCBI Taxonomy" id="1510471"/>
    <lineage>
        <taxon>Bacteria</taxon>
        <taxon>Bacillati</taxon>
        <taxon>Cyanobacteriota</taxon>
        <taxon>Cyanophyceae</taxon>
        <taxon>Nostocales</taxon>
        <taxon>Nostocaceae</taxon>
        <taxon>Nostoc</taxon>
    </lineage>
</organism>
<dbReference type="PANTHER" id="PTHR42964">
    <property type="entry name" value="ENOYL-COA HYDRATASE"/>
    <property type="match status" value="1"/>
</dbReference>
<protein>
    <submittedName>
        <fullName evidence="3">Enoyl-CoA hydratase</fullName>
    </submittedName>
</protein>
<evidence type="ECO:0000313" key="3">
    <source>
        <dbReference type="EMBL" id="AMB48451.1"/>
    </source>
</evidence>
<sequence>MGVTMNYQTLKIDYQSAVQRIQIHRPEANNSINSQLIQELLSALQAAEADETVKVVILEGLPDVFCTGMDFQEVADGTNIDPKASSHDYYNILKQMSQSSKVIVSLVRGKVQAGGVGLVAVSDIVIADETVTFVLSELLFGLLPACVLPFLIRRIGFQKAYRLALTTQEISASEAYTLGLVDEYGSNTNKLISQYVKRLKYLPSSGVRELKNYISQLWIIQSETQELAVNKISSLLGDPTVQEKIKRFNNEGVYPWQA</sequence>
<gene>
    <name evidence="3" type="primary">cabG</name>
</gene>
<dbReference type="InterPro" id="IPR029045">
    <property type="entry name" value="ClpP/crotonase-like_dom_sf"/>
</dbReference>
<dbReference type="InterPro" id="IPR001753">
    <property type="entry name" value="Enoyl-CoA_hydra/iso"/>
</dbReference>
<dbReference type="EMBL" id="KT826756">
    <property type="protein sequence ID" value="AMB48451.1"/>
    <property type="molecule type" value="Genomic_DNA"/>
</dbReference>
<dbReference type="InterPro" id="IPR051683">
    <property type="entry name" value="Enoyl-CoA_Hydratase/Isomerase"/>
</dbReference>
<dbReference type="SUPFAM" id="SSF52096">
    <property type="entry name" value="ClpP/crotonase"/>
    <property type="match status" value="1"/>
</dbReference>
<comment type="similarity">
    <text evidence="1">Belongs to the enoyl-CoA hydratase/isomerase family.</text>
</comment>
<reference evidence="3" key="1">
    <citation type="journal article" date="2016" name="Mar. Drugs">
        <title>Effects of Halide Ions on the Carbamidocyclophane Biosynthesis in Nostoc sp. CAVN2.</title>
        <authorList>
            <person name="Preisitsch M."/>
            <person name="Heiden S.E."/>
            <person name="Beerbaum M."/>
            <person name="Niedermeyer T.H.J."/>
            <person name="Schneefeld M."/>
            <person name="Herrmann J."/>
            <person name="Kumpfmueller J."/>
            <person name="Thuermer A."/>
            <person name="Neidhardt I."/>
            <person name="Wiesner C."/>
            <person name="Daniel R."/>
            <person name="Mueller R."/>
            <person name="Bange F.-C."/>
            <person name="Schmieder P."/>
            <person name="Schweder T."/>
            <person name="Mundt S."/>
        </authorList>
    </citation>
    <scope>NUCLEOTIDE SEQUENCE</scope>
    <source>
        <strain evidence="3">CAVN2</strain>
    </source>
</reference>
<name>A0A0Y0KF58_9NOSO</name>